<dbReference type="PANTHER" id="PTHR45695:SF15">
    <property type="entry name" value="OPSIN RH2"/>
    <property type="match status" value="1"/>
</dbReference>
<dbReference type="SUPFAM" id="SSF81321">
    <property type="entry name" value="Family A G protein-coupled receptor-like"/>
    <property type="match status" value="1"/>
</dbReference>
<evidence type="ECO:0000259" key="9">
    <source>
        <dbReference type="PROSITE" id="PS50262"/>
    </source>
</evidence>
<evidence type="ECO:0000256" key="4">
    <source>
        <dbReference type="ARBA" id="ARBA00023040"/>
    </source>
</evidence>
<evidence type="ECO:0000313" key="11">
    <source>
        <dbReference type="Proteomes" id="UP000275408"/>
    </source>
</evidence>
<feature type="transmembrane region" description="Helical" evidence="8">
    <location>
        <begin position="153"/>
        <end position="171"/>
    </location>
</feature>
<dbReference type="STRING" id="46731.A0A3M6T4F5"/>
<dbReference type="PRINTS" id="PR00237">
    <property type="entry name" value="GPCRRHODOPSN"/>
</dbReference>
<keyword evidence="4" id="KW-0297">G-protein coupled receptor</keyword>
<dbReference type="CDD" id="cd00637">
    <property type="entry name" value="7tm_classA_rhodopsin-like"/>
    <property type="match status" value="1"/>
</dbReference>
<keyword evidence="5 8" id="KW-0472">Membrane</keyword>
<dbReference type="Pfam" id="PF00001">
    <property type="entry name" value="7tm_1"/>
    <property type="match status" value="1"/>
</dbReference>
<evidence type="ECO:0000256" key="1">
    <source>
        <dbReference type="ARBA" id="ARBA00004141"/>
    </source>
</evidence>
<comment type="caution">
    <text evidence="10">The sequence shown here is derived from an EMBL/GenBank/DDBJ whole genome shotgun (WGS) entry which is preliminary data.</text>
</comment>
<dbReference type="GO" id="GO:0005886">
    <property type="term" value="C:plasma membrane"/>
    <property type="evidence" value="ECO:0007669"/>
    <property type="project" value="TreeGrafter"/>
</dbReference>
<feature type="transmembrane region" description="Helical" evidence="8">
    <location>
        <begin position="113"/>
        <end position="132"/>
    </location>
</feature>
<protein>
    <recommendedName>
        <fullName evidence="9">G-protein coupled receptors family 1 profile domain-containing protein</fullName>
    </recommendedName>
</protein>
<keyword evidence="6" id="KW-0675">Receptor</keyword>
<dbReference type="EMBL" id="RCHS01004356">
    <property type="protein sequence ID" value="RMX35529.1"/>
    <property type="molecule type" value="Genomic_DNA"/>
</dbReference>
<evidence type="ECO:0000256" key="6">
    <source>
        <dbReference type="ARBA" id="ARBA00023170"/>
    </source>
</evidence>
<feature type="transmembrane region" description="Helical" evidence="8">
    <location>
        <begin position="286"/>
        <end position="307"/>
    </location>
</feature>
<keyword evidence="11" id="KW-1185">Reference proteome</keyword>
<keyword evidence="3 8" id="KW-1133">Transmembrane helix</keyword>
<evidence type="ECO:0000256" key="3">
    <source>
        <dbReference type="ARBA" id="ARBA00022989"/>
    </source>
</evidence>
<dbReference type="InterPro" id="IPR000276">
    <property type="entry name" value="GPCR_Rhodpsn"/>
</dbReference>
<reference evidence="10 11" key="1">
    <citation type="journal article" date="2018" name="Sci. Rep.">
        <title>Comparative analysis of the Pocillopora damicornis genome highlights role of immune system in coral evolution.</title>
        <authorList>
            <person name="Cunning R."/>
            <person name="Bay R.A."/>
            <person name="Gillette P."/>
            <person name="Baker A.C."/>
            <person name="Traylor-Knowles N."/>
        </authorList>
    </citation>
    <scope>NUCLEOTIDE SEQUENCE [LARGE SCALE GENOMIC DNA]</scope>
    <source>
        <strain evidence="10">RSMAS</strain>
        <tissue evidence="10">Whole animal</tissue>
    </source>
</reference>
<feature type="domain" description="G-protein coupled receptors family 1 profile" evidence="9">
    <location>
        <begin position="50"/>
        <end position="308"/>
    </location>
</feature>
<feature type="transmembrane region" description="Helical" evidence="8">
    <location>
        <begin position="191"/>
        <end position="218"/>
    </location>
</feature>
<dbReference type="PANTHER" id="PTHR45695">
    <property type="entry name" value="LEUCOKININ RECEPTOR-RELATED"/>
    <property type="match status" value="1"/>
</dbReference>
<keyword evidence="7" id="KW-0807">Transducer</keyword>
<dbReference type="PROSITE" id="PS50262">
    <property type="entry name" value="G_PROTEIN_RECEP_F1_2"/>
    <property type="match status" value="1"/>
</dbReference>
<gene>
    <name evidence="10" type="ORF">pdam_00003807</name>
</gene>
<feature type="transmembrane region" description="Helical" evidence="8">
    <location>
        <begin position="253"/>
        <end position="274"/>
    </location>
</feature>
<comment type="subcellular location">
    <subcellularLocation>
        <location evidence="1">Membrane</location>
        <topology evidence="1">Multi-pass membrane protein</topology>
    </subcellularLocation>
</comment>
<sequence length="409" mass="47270">MDLRNDTLTSSSTTNGDVSSTETFIDELPMRVRLFAFIFYLALLVVAVIVDTAILFVFYRVKELRNVTNNLLCNMIVADLLFALQTPLEALAFKNDFWDAGDGWCKTHRFLLHAFYNVVIISLTIVSIERYYAICKPIRFKKCLDFNVCNRKLILGVWVAACLLALPQVYISSTEWSYRRTVCMERRPEDYLVVFLAYHVPLFIFLYLIPVAIMIFTYGQVSKKLYDMVERFRQRSRFDICSAVKMRRSIIRMLLVVVIVFVVCLTPLTFAELLHVTPVMKLYDPFGIFSFCVGMLAFSHSLLNPIVSSFMSKEFRKAARQAFRFTKGLRLDICINHKEKDNKCQLNVMKQNVEAYGVGGGKTFRLDEKNNEPDISLRRDGFSNNGFDFRLHDDSFVTETTEIPPKEAE</sequence>
<keyword evidence="2 8" id="KW-0812">Transmembrane</keyword>
<evidence type="ECO:0000256" key="8">
    <source>
        <dbReference type="SAM" id="Phobius"/>
    </source>
</evidence>
<dbReference type="Gene3D" id="1.20.1070.10">
    <property type="entry name" value="Rhodopsin 7-helix transmembrane proteins"/>
    <property type="match status" value="1"/>
</dbReference>
<evidence type="ECO:0000313" key="10">
    <source>
        <dbReference type="EMBL" id="RMX35529.1"/>
    </source>
</evidence>
<feature type="transmembrane region" description="Helical" evidence="8">
    <location>
        <begin position="34"/>
        <end position="59"/>
    </location>
</feature>
<dbReference type="Proteomes" id="UP000275408">
    <property type="component" value="Unassembled WGS sequence"/>
</dbReference>
<name>A0A3M6T4F5_POCDA</name>
<dbReference type="InterPro" id="IPR017452">
    <property type="entry name" value="GPCR_Rhodpsn_7TM"/>
</dbReference>
<accession>A0A3M6T4F5</accession>
<proteinExistence type="predicted"/>
<feature type="transmembrane region" description="Helical" evidence="8">
    <location>
        <begin position="71"/>
        <end position="93"/>
    </location>
</feature>
<dbReference type="OrthoDB" id="5964776at2759"/>
<dbReference type="AlphaFoldDB" id="A0A3M6T4F5"/>
<evidence type="ECO:0000256" key="7">
    <source>
        <dbReference type="ARBA" id="ARBA00023224"/>
    </source>
</evidence>
<organism evidence="10 11">
    <name type="scientific">Pocillopora damicornis</name>
    <name type="common">Cauliflower coral</name>
    <name type="synonym">Millepora damicornis</name>
    <dbReference type="NCBI Taxonomy" id="46731"/>
    <lineage>
        <taxon>Eukaryota</taxon>
        <taxon>Metazoa</taxon>
        <taxon>Cnidaria</taxon>
        <taxon>Anthozoa</taxon>
        <taxon>Hexacorallia</taxon>
        <taxon>Scleractinia</taxon>
        <taxon>Astrocoeniina</taxon>
        <taxon>Pocilloporidae</taxon>
        <taxon>Pocillopora</taxon>
    </lineage>
</organism>
<evidence type="ECO:0000256" key="2">
    <source>
        <dbReference type="ARBA" id="ARBA00022692"/>
    </source>
</evidence>
<evidence type="ECO:0000256" key="5">
    <source>
        <dbReference type="ARBA" id="ARBA00023136"/>
    </source>
</evidence>
<dbReference type="GO" id="GO:0004930">
    <property type="term" value="F:G protein-coupled receptor activity"/>
    <property type="evidence" value="ECO:0007669"/>
    <property type="project" value="UniProtKB-KW"/>
</dbReference>